<gene>
    <name evidence="1" type="ORF">IC229_10690</name>
</gene>
<dbReference type="Proteomes" id="UP000598820">
    <property type="component" value="Unassembled WGS sequence"/>
</dbReference>
<comment type="caution">
    <text evidence="1">The sequence shown here is derived from an EMBL/GenBank/DDBJ whole genome shotgun (WGS) entry which is preliminary data.</text>
</comment>
<dbReference type="EMBL" id="JACWZY010000007">
    <property type="protein sequence ID" value="MBD2701103.1"/>
    <property type="molecule type" value="Genomic_DNA"/>
</dbReference>
<evidence type="ECO:0000313" key="1">
    <source>
        <dbReference type="EMBL" id="MBD2701103.1"/>
    </source>
</evidence>
<keyword evidence="2" id="KW-1185">Reference proteome</keyword>
<reference evidence="1" key="1">
    <citation type="submission" date="2020-09" db="EMBL/GenBank/DDBJ databases">
        <authorList>
            <person name="Kim M.K."/>
        </authorList>
    </citation>
    <scope>NUCLEOTIDE SEQUENCE</scope>
    <source>
        <strain evidence="1">BT702</strain>
    </source>
</reference>
<dbReference type="AlphaFoldDB" id="A0A926Y072"/>
<dbReference type="RefSeq" id="WP_190886956.1">
    <property type="nucleotide sequence ID" value="NZ_JACWZY010000007.1"/>
</dbReference>
<organism evidence="1 2">
    <name type="scientific">Spirosoma profusum</name>
    <dbReference type="NCBI Taxonomy" id="2771354"/>
    <lineage>
        <taxon>Bacteria</taxon>
        <taxon>Pseudomonadati</taxon>
        <taxon>Bacteroidota</taxon>
        <taxon>Cytophagia</taxon>
        <taxon>Cytophagales</taxon>
        <taxon>Cytophagaceae</taxon>
        <taxon>Spirosoma</taxon>
    </lineage>
</organism>
<accession>A0A926Y072</accession>
<proteinExistence type="predicted"/>
<evidence type="ECO:0000313" key="2">
    <source>
        <dbReference type="Proteomes" id="UP000598820"/>
    </source>
</evidence>
<name>A0A926Y072_9BACT</name>
<protein>
    <submittedName>
        <fullName evidence="1">Uncharacterized protein</fullName>
    </submittedName>
</protein>
<sequence length="330" mass="38394">MYSFTNRFNGSGLRQRIDMINSQRSGSATWWRYVAWMAVMSVMAFACRHSSQTEVTSTKKKAIFPLTNATRVLANQLDQPDLPWFCESALVADYTKPDTIRYKGRVILFKSSPTTHYPDILCIRNNHLDLKDPTLPIKLFINAQESQLADLSTVSFENTNEILIYQKWENIEGAERYPELYRIFVSTTHKTPTPNQIRLRWKQFLLANAVSEHPLGESNSFSMNKLMEATFFSNKNAFVTRTKDDYLKLYDEYATDIDVLINGLAVEPKRIEGVHIREVDKLYTRERPFYEWTDGSNRAHRFVLYVQTAPKLAKRDSSYYVFSPFYSGDF</sequence>